<feature type="domain" description="DNA2/NAM7 helicase helicase" evidence="2">
    <location>
        <begin position="449"/>
        <end position="528"/>
    </location>
</feature>
<comment type="caution">
    <text evidence="4">The sequence shown here is derived from an EMBL/GenBank/DDBJ whole genome shotgun (WGS) entry which is preliminary data.</text>
</comment>
<evidence type="ECO:0000259" key="2">
    <source>
        <dbReference type="Pfam" id="PF13086"/>
    </source>
</evidence>
<evidence type="ECO:0000313" key="5">
    <source>
        <dbReference type="Proteomes" id="UP001497392"/>
    </source>
</evidence>
<sequence length="816" mass="88544">MQTGQTGPALGQVFADIRGTLASLMSSKGTPEGLQRIILSWDFWEIEDNASNGGGVIPDLEALPKSFDSAEDYVYRFEPLVLEECGALMLRGNEEGIQSEPFQAVCASHKLKGEFLLARLAVPPSVAESLRENDAVLLSKEDPNSEDAEGRLHAIGRVDSKEGTNIIIVQFHLTAESQAGNPAGVQRVRAMQAGLQTKESCWYLLRLCNLTTIQREWCALHAFPKLPFRSTLLSATAPDKPQEHALVIPEAVQQAMAAEYNESQMAAVTAGLDRSPVILIQGPPGTGKTRTIMGLLSIILHAAPANTAGLVKRAAAQPMPDYARGDLDRLWRLASPWLSGTANPRDEVVMIGTSHSSETFGLLDMEQPIRVGKTVGPKAHVLVCAPSNSALDEIVARLLQHGVLDWRGDSYSPSIVRVGLSVHHSVMSVAMDTLINKRMQSEKGSASSARASREKARMAILEEADIVCSTLSFSGAGLFERMSRPFDVVVIDEAAQAVEPSTLVPMVLGCQQVFLVGDPVQLPATVISDRADKHGYSTSLFKRLQTSGFPVQMLDTQYRMHPRIAHFPAATFYAGNLRNGEGVEAGTSRTWHEHPCFGPLALFHVDGTEAIEERATSILNVAEASMVLSLYMELRARYSHLSSSNQIAVISPYKAQVGLLRSKFDEALGERARQLVDVSTIDGFQGREKDIVIFSAVRSTKSKGGRSRIGFVADERRLNVGLTRARASLLVVGNFQALQSDANWRALVQHAKVTGCFYRVVPPIAQYLGRVVKGELGPTAQKAKAQGGSAFVPQAEPEVEDDADLYSDAEDMDTAQ</sequence>
<dbReference type="InterPro" id="IPR027417">
    <property type="entry name" value="P-loop_NTPase"/>
</dbReference>
<evidence type="ECO:0000259" key="3">
    <source>
        <dbReference type="Pfam" id="PF13087"/>
    </source>
</evidence>
<feature type="domain" description="DNA2/NAM7 helicase-like C-terminal" evidence="3">
    <location>
        <begin position="536"/>
        <end position="734"/>
    </location>
</feature>
<dbReference type="InterPro" id="IPR041679">
    <property type="entry name" value="DNA2/NAM7-like_C"/>
</dbReference>
<dbReference type="Proteomes" id="UP001497392">
    <property type="component" value="Unassembled WGS sequence"/>
</dbReference>
<reference evidence="4 5" key="1">
    <citation type="submission" date="2024-06" db="EMBL/GenBank/DDBJ databases">
        <authorList>
            <person name="Kraege A."/>
            <person name="Thomma B."/>
        </authorList>
    </citation>
    <scope>NUCLEOTIDE SEQUENCE [LARGE SCALE GENOMIC DNA]</scope>
</reference>
<accession>A0ABP1FK80</accession>
<evidence type="ECO:0000256" key="1">
    <source>
        <dbReference type="SAM" id="MobiDB-lite"/>
    </source>
</evidence>
<dbReference type="CDD" id="cd18808">
    <property type="entry name" value="SF1_C_Upf1"/>
    <property type="match status" value="1"/>
</dbReference>
<dbReference type="PANTHER" id="PTHR10887">
    <property type="entry name" value="DNA2/NAM7 HELICASE FAMILY"/>
    <property type="match status" value="1"/>
</dbReference>
<feature type="region of interest" description="Disordered" evidence="1">
    <location>
        <begin position="783"/>
        <end position="816"/>
    </location>
</feature>
<dbReference type="InterPro" id="IPR041677">
    <property type="entry name" value="DNA2/NAM7_AAA_11"/>
</dbReference>
<dbReference type="PANTHER" id="PTHR10887:SF538">
    <property type="entry name" value="HELICASE MAGATAMA 3-RELATED"/>
    <property type="match status" value="1"/>
</dbReference>
<dbReference type="CDD" id="cd18042">
    <property type="entry name" value="DEXXQc_SETX"/>
    <property type="match status" value="1"/>
</dbReference>
<dbReference type="Pfam" id="PF13086">
    <property type="entry name" value="AAA_11"/>
    <property type="match status" value="1"/>
</dbReference>
<name>A0ABP1FK80_9CHLO</name>
<dbReference type="Pfam" id="PF13087">
    <property type="entry name" value="AAA_12"/>
    <property type="match status" value="1"/>
</dbReference>
<protein>
    <submittedName>
        <fullName evidence="4">G1484 protein</fullName>
    </submittedName>
</protein>
<dbReference type="SUPFAM" id="SSF52540">
    <property type="entry name" value="P-loop containing nucleoside triphosphate hydrolases"/>
    <property type="match status" value="1"/>
</dbReference>
<organism evidence="4 5">
    <name type="scientific">Coccomyxa viridis</name>
    <dbReference type="NCBI Taxonomy" id="1274662"/>
    <lineage>
        <taxon>Eukaryota</taxon>
        <taxon>Viridiplantae</taxon>
        <taxon>Chlorophyta</taxon>
        <taxon>core chlorophytes</taxon>
        <taxon>Trebouxiophyceae</taxon>
        <taxon>Trebouxiophyceae incertae sedis</taxon>
        <taxon>Coccomyxaceae</taxon>
        <taxon>Coccomyxa</taxon>
    </lineage>
</organism>
<dbReference type="Gene3D" id="3.40.50.300">
    <property type="entry name" value="P-loop containing nucleotide triphosphate hydrolases"/>
    <property type="match status" value="2"/>
</dbReference>
<dbReference type="EMBL" id="CAXHTA020000002">
    <property type="protein sequence ID" value="CAL5219614.1"/>
    <property type="molecule type" value="Genomic_DNA"/>
</dbReference>
<keyword evidence="5" id="KW-1185">Reference proteome</keyword>
<evidence type="ECO:0000313" key="4">
    <source>
        <dbReference type="EMBL" id="CAL5219614.1"/>
    </source>
</evidence>
<dbReference type="InterPro" id="IPR045055">
    <property type="entry name" value="DNA2/NAM7-like"/>
</dbReference>
<dbReference type="InterPro" id="IPR047187">
    <property type="entry name" value="SF1_C_Upf1"/>
</dbReference>
<gene>
    <name evidence="4" type="primary">g1484</name>
    <name evidence="4" type="ORF">VP750_LOCUS1273</name>
</gene>
<proteinExistence type="predicted"/>
<feature type="compositionally biased region" description="Acidic residues" evidence="1">
    <location>
        <begin position="797"/>
        <end position="816"/>
    </location>
</feature>